<protein>
    <submittedName>
        <fullName evidence="1">Uncharacterized protein</fullName>
    </submittedName>
</protein>
<reference evidence="1" key="1">
    <citation type="submission" date="2014-09" db="EMBL/GenBank/DDBJ databases">
        <authorList>
            <person name="Magalhaes I.L.F."/>
            <person name="Oliveira U."/>
            <person name="Santos F.R."/>
            <person name="Vidigal T.H.D.A."/>
            <person name="Brescovit A.D."/>
            <person name="Santos A.J."/>
        </authorList>
    </citation>
    <scope>NUCLEOTIDE SEQUENCE</scope>
    <source>
        <tissue evidence="1">Shoot tissue taken approximately 20 cm above the soil surface</tissue>
    </source>
</reference>
<evidence type="ECO:0000313" key="1">
    <source>
        <dbReference type="EMBL" id="JAE20400.1"/>
    </source>
</evidence>
<dbReference type="AlphaFoldDB" id="A0A0A9G5P8"/>
<sequence length="62" mass="6614">MLTFTYKPPFFPSCSPFASAAVATARNAFFRYALTGGHPTTCTLVSDTANISAQLPAREVKA</sequence>
<accession>A0A0A9G5P8</accession>
<reference evidence="1" key="2">
    <citation type="journal article" date="2015" name="Data Brief">
        <title>Shoot transcriptome of the giant reed, Arundo donax.</title>
        <authorList>
            <person name="Barrero R.A."/>
            <person name="Guerrero F.D."/>
            <person name="Moolhuijzen P."/>
            <person name="Goolsby J.A."/>
            <person name="Tidwell J."/>
            <person name="Bellgard S.E."/>
            <person name="Bellgard M.I."/>
        </authorList>
    </citation>
    <scope>NUCLEOTIDE SEQUENCE</scope>
    <source>
        <tissue evidence="1">Shoot tissue taken approximately 20 cm above the soil surface</tissue>
    </source>
</reference>
<organism evidence="1">
    <name type="scientific">Arundo donax</name>
    <name type="common">Giant reed</name>
    <name type="synonym">Donax arundinaceus</name>
    <dbReference type="NCBI Taxonomy" id="35708"/>
    <lineage>
        <taxon>Eukaryota</taxon>
        <taxon>Viridiplantae</taxon>
        <taxon>Streptophyta</taxon>
        <taxon>Embryophyta</taxon>
        <taxon>Tracheophyta</taxon>
        <taxon>Spermatophyta</taxon>
        <taxon>Magnoliopsida</taxon>
        <taxon>Liliopsida</taxon>
        <taxon>Poales</taxon>
        <taxon>Poaceae</taxon>
        <taxon>PACMAD clade</taxon>
        <taxon>Arundinoideae</taxon>
        <taxon>Arundineae</taxon>
        <taxon>Arundo</taxon>
    </lineage>
</organism>
<dbReference type="EMBL" id="GBRH01177496">
    <property type="protein sequence ID" value="JAE20400.1"/>
    <property type="molecule type" value="Transcribed_RNA"/>
</dbReference>
<proteinExistence type="predicted"/>
<name>A0A0A9G5P8_ARUDO</name>